<dbReference type="CDD" id="cd09756">
    <property type="entry name" value="Cas5_I-E"/>
    <property type="match status" value="1"/>
</dbReference>
<dbReference type="HOGENOM" id="CLU_084726_1_0_3"/>
<dbReference type="GO" id="GO:0051607">
    <property type="term" value="P:defense response to virus"/>
    <property type="evidence" value="ECO:0007669"/>
    <property type="project" value="UniProtKB-KW"/>
</dbReference>
<dbReference type="EMBL" id="CP001344">
    <property type="protein sequence ID" value="ACL46404.1"/>
    <property type="molecule type" value="Genomic_DNA"/>
</dbReference>
<dbReference type="InterPro" id="IPR021124">
    <property type="entry name" value="CRISPR-assoc_prot_Cas5"/>
</dbReference>
<accession>B8HWH8</accession>
<dbReference type="InterPro" id="IPR013422">
    <property type="entry name" value="CRISPR-assoc_prot_Cas5_N"/>
</dbReference>
<evidence type="ECO:0000313" key="2">
    <source>
        <dbReference type="EMBL" id="ACL46404.1"/>
    </source>
</evidence>
<dbReference type="GO" id="GO:0043571">
    <property type="term" value="P:maintenance of CRISPR repeat elements"/>
    <property type="evidence" value="ECO:0007669"/>
    <property type="project" value="InterPro"/>
</dbReference>
<dbReference type="Pfam" id="PF09704">
    <property type="entry name" value="Cas_Cas5d"/>
    <property type="match status" value="1"/>
</dbReference>
<dbReference type="AlphaFoldDB" id="B8HWH8"/>
<proteinExistence type="predicted"/>
<gene>
    <name evidence="2" type="ordered locus">Cyan7425_4090</name>
</gene>
<name>B8HWH8_CYAP4</name>
<dbReference type="STRING" id="395961.Cyan7425_4090"/>
<dbReference type="OrthoDB" id="3189549at2"/>
<keyword evidence="1" id="KW-0051">Antiviral defense</keyword>
<evidence type="ECO:0000256" key="1">
    <source>
        <dbReference type="ARBA" id="ARBA00023118"/>
    </source>
</evidence>
<dbReference type="Gene3D" id="3.30.70.2660">
    <property type="match status" value="1"/>
</dbReference>
<dbReference type="KEGG" id="cyn:Cyan7425_4090"/>
<organism evidence="2">
    <name type="scientific">Cyanothece sp. (strain PCC 7425 / ATCC 29141)</name>
    <dbReference type="NCBI Taxonomy" id="395961"/>
    <lineage>
        <taxon>Bacteria</taxon>
        <taxon>Bacillati</taxon>
        <taxon>Cyanobacteriota</taxon>
        <taxon>Cyanophyceae</taxon>
        <taxon>Gomontiellales</taxon>
        <taxon>Cyanothecaceae</taxon>
        <taxon>Cyanothece</taxon>
    </lineage>
</organism>
<dbReference type="InterPro" id="IPR010147">
    <property type="entry name" value="CRISPR-assoc_prot_CasD"/>
</dbReference>
<protein>
    <submittedName>
        <fullName evidence="2">CRISPR-associated protein Cas5 family</fullName>
    </submittedName>
</protein>
<dbReference type="NCBIfam" id="TIGR02593">
    <property type="entry name" value="CRISPR_cas5"/>
    <property type="match status" value="1"/>
</dbReference>
<dbReference type="eggNOG" id="ENOG502ZBPB">
    <property type="taxonomic scope" value="Bacteria"/>
</dbReference>
<sequence length="216" mass="24465">MPTLLLRMRAPMMSWGDHSRFTIRDSRREPTKSAVIGLLCAALGRPRWEAVADLTALKMGVRINQEGLVQCDYHTVQDSIKSSGSKGNTVISHRYYIADADYLVGLEGSDRHFLESLDSALQSPIWQVYFGRKSFVPSCPVALHVSDQPLAEALKHRITLSKTMAHKLPNRLRCVLEVPDSLDVRQDVPLDWQKRHFGSRCVDTEYLEKEQCISQS</sequence>
<reference evidence="2" key="1">
    <citation type="submission" date="2009-01" db="EMBL/GenBank/DDBJ databases">
        <title>Complete sequence of chromosome Cyanothece sp. PCC 7425.</title>
        <authorList>
            <consortium name="US DOE Joint Genome Institute"/>
            <person name="Lucas S."/>
            <person name="Copeland A."/>
            <person name="Lapidus A."/>
            <person name="Glavina del Rio T."/>
            <person name="Dalin E."/>
            <person name="Tice H."/>
            <person name="Bruce D."/>
            <person name="Goodwin L."/>
            <person name="Pitluck S."/>
            <person name="Sims D."/>
            <person name="Meineke L."/>
            <person name="Brettin T."/>
            <person name="Detter J.C."/>
            <person name="Han C."/>
            <person name="Larimer F."/>
            <person name="Land M."/>
            <person name="Hauser L."/>
            <person name="Kyrpides N."/>
            <person name="Ovchinnikova G."/>
            <person name="Liberton M."/>
            <person name="Stoeckel J."/>
            <person name="Banerjee A."/>
            <person name="Singh A."/>
            <person name="Page L."/>
            <person name="Sato H."/>
            <person name="Zhao L."/>
            <person name="Sherman L."/>
            <person name="Pakrasi H."/>
            <person name="Richardson P."/>
        </authorList>
    </citation>
    <scope>NUCLEOTIDE SEQUENCE</scope>
    <source>
        <strain evidence="2">PCC 7425</strain>
    </source>
</reference>
<dbReference type="GO" id="GO:0003723">
    <property type="term" value="F:RNA binding"/>
    <property type="evidence" value="ECO:0007669"/>
    <property type="project" value="InterPro"/>
</dbReference>
<dbReference type="NCBIfam" id="TIGR01868">
    <property type="entry name" value="casD_Cas5e"/>
    <property type="match status" value="1"/>
</dbReference>